<dbReference type="EMBL" id="JMQA01000042">
    <property type="protein sequence ID" value="KFM95414.1"/>
    <property type="molecule type" value="Genomic_DNA"/>
</dbReference>
<feature type="compositionally biased region" description="Polar residues" evidence="1">
    <location>
        <begin position="9"/>
        <end position="19"/>
    </location>
</feature>
<sequence length="42" mass="4403">MARAAVPFRSTSQEKQSYGSPFGDKKTAEIILGSLGSASRTA</sequence>
<gene>
    <name evidence="2" type="ORF">DJ90_5522</name>
</gene>
<accession>A0A090YAA5</accession>
<dbReference type="STRING" id="44252.DJ90_5522"/>
<keyword evidence="3" id="KW-1185">Reference proteome</keyword>
<proteinExistence type="predicted"/>
<evidence type="ECO:0000313" key="2">
    <source>
        <dbReference type="EMBL" id="KFM95414.1"/>
    </source>
</evidence>
<evidence type="ECO:0000256" key="1">
    <source>
        <dbReference type="SAM" id="MobiDB-lite"/>
    </source>
</evidence>
<organism evidence="2 3">
    <name type="scientific">Paenibacillus macerans</name>
    <name type="common">Bacillus macerans</name>
    <dbReference type="NCBI Taxonomy" id="44252"/>
    <lineage>
        <taxon>Bacteria</taxon>
        <taxon>Bacillati</taxon>
        <taxon>Bacillota</taxon>
        <taxon>Bacilli</taxon>
        <taxon>Bacillales</taxon>
        <taxon>Paenibacillaceae</taxon>
        <taxon>Paenibacillus</taxon>
    </lineage>
</organism>
<dbReference type="Proteomes" id="UP000029278">
    <property type="component" value="Unassembled WGS sequence"/>
</dbReference>
<protein>
    <submittedName>
        <fullName evidence="2">Uncharacterized protein</fullName>
    </submittedName>
</protein>
<dbReference type="AlphaFoldDB" id="A0A090YAA5"/>
<name>A0A090YAA5_PAEMA</name>
<comment type="caution">
    <text evidence="2">The sequence shown here is derived from an EMBL/GenBank/DDBJ whole genome shotgun (WGS) entry which is preliminary data.</text>
</comment>
<evidence type="ECO:0000313" key="3">
    <source>
        <dbReference type="Proteomes" id="UP000029278"/>
    </source>
</evidence>
<reference evidence="2 3" key="1">
    <citation type="submission" date="2014-04" db="EMBL/GenBank/DDBJ databases">
        <authorList>
            <person name="Bishop-Lilly K.A."/>
            <person name="Broomall S.M."/>
            <person name="Chain P.S."/>
            <person name="Chertkov O."/>
            <person name="Coyne S.R."/>
            <person name="Daligault H.E."/>
            <person name="Davenport K.W."/>
            <person name="Erkkila T."/>
            <person name="Frey K.G."/>
            <person name="Gibbons H.S."/>
            <person name="Gu W."/>
            <person name="Jaissle J."/>
            <person name="Johnson S.L."/>
            <person name="Koroleva G.I."/>
            <person name="Ladner J.T."/>
            <person name="Lo C.-C."/>
            <person name="Minogue T.D."/>
            <person name="Munk C."/>
            <person name="Palacios G.F."/>
            <person name="Redden C.L."/>
            <person name="Rosenzweig C.N."/>
            <person name="Scholz M.B."/>
            <person name="Teshima H."/>
            <person name="Xu Y."/>
        </authorList>
    </citation>
    <scope>NUCLEOTIDE SEQUENCE [LARGE SCALE GENOMIC DNA]</scope>
    <source>
        <strain evidence="2 3">8244</strain>
    </source>
</reference>
<dbReference type="HOGENOM" id="CLU_3255037_0_0_9"/>
<feature type="region of interest" description="Disordered" evidence="1">
    <location>
        <begin position="1"/>
        <end position="23"/>
    </location>
</feature>